<dbReference type="AlphaFoldDB" id="A0A0C6G182"/>
<organism evidence="1 2">
    <name type="scientific">Methylobacterium aquaticum</name>
    <dbReference type="NCBI Taxonomy" id="270351"/>
    <lineage>
        <taxon>Bacteria</taxon>
        <taxon>Pseudomonadati</taxon>
        <taxon>Pseudomonadota</taxon>
        <taxon>Alphaproteobacteria</taxon>
        <taxon>Hyphomicrobiales</taxon>
        <taxon>Methylobacteriaceae</taxon>
        <taxon>Methylobacterium</taxon>
    </lineage>
</organism>
<dbReference type="KEGG" id="maqu:Maq22A_1p37070"/>
<gene>
    <name evidence="1" type="ORF">Maq22A_1p37070</name>
</gene>
<proteinExistence type="predicted"/>
<protein>
    <submittedName>
        <fullName evidence="1">Uncharacterized protein</fullName>
    </submittedName>
</protein>
<dbReference type="EMBL" id="AP014705">
    <property type="protein sequence ID" value="BAQ49605.1"/>
    <property type="molecule type" value="Genomic_DNA"/>
</dbReference>
<dbReference type="PATRIC" id="fig|270351.10.peg.6690"/>
<geneLocation type="plasmid" evidence="2">
    <name>pMaq22A_1p DNA</name>
</geneLocation>
<evidence type="ECO:0000313" key="2">
    <source>
        <dbReference type="Proteomes" id="UP000061432"/>
    </source>
</evidence>
<dbReference type="Proteomes" id="UP000061432">
    <property type="component" value="Plasmid pMaq22A_1p"/>
</dbReference>
<name>A0A0C6G182_9HYPH</name>
<reference evidence="1 2" key="1">
    <citation type="journal article" date="2015" name="Genome Announc.">
        <title>Complete Genome Sequence of Methylobacterium aquaticum Strain 22A, Isolated from Racomitrium japonicum Moss.</title>
        <authorList>
            <person name="Tani A."/>
            <person name="Ogura Y."/>
            <person name="Hayashi T."/>
            <person name="Kimbara K."/>
        </authorList>
    </citation>
    <scope>NUCLEOTIDE SEQUENCE [LARGE SCALE GENOMIC DNA]</scope>
    <source>
        <strain evidence="1 2">MA-22A</strain>
        <plasmid evidence="2">Plasmid pMaq22A_1p DNA</plasmid>
    </source>
</reference>
<keyword evidence="1" id="KW-0614">Plasmid</keyword>
<sequence length="66" mass="7125">MRGPVRAAVARLPLRGAADREGALVRDAVEGPEIPQVYRCADLGGGIVYVPIGQALVEKLVRRFVR</sequence>
<accession>A0A0C6G182</accession>
<evidence type="ECO:0000313" key="1">
    <source>
        <dbReference type="EMBL" id="BAQ49605.1"/>
    </source>
</evidence>
<reference evidence="2" key="2">
    <citation type="submission" date="2015-01" db="EMBL/GenBank/DDBJ databases">
        <title>Complete genome sequence of Methylobacterium aquaticum strain 22A.</title>
        <authorList>
            <person name="Tani A."/>
            <person name="Ogura Y."/>
            <person name="Hayashi T."/>
        </authorList>
    </citation>
    <scope>NUCLEOTIDE SEQUENCE [LARGE SCALE GENOMIC DNA]</scope>
    <source>
        <strain evidence="2">MA-22A</strain>
        <plasmid evidence="2">Plasmid pMaq22A_1p DNA</plasmid>
    </source>
</reference>